<dbReference type="Proteomes" id="UP000094936">
    <property type="component" value="Unassembled WGS sequence"/>
</dbReference>
<evidence type="ECO:0000313" key="3">
    <source>
        <dbReference type="Proteomes" id="UP000094936"/>
    </source>
</evidence>
<evidence type="ECO:0000259" key="1">
    <source>
        <dbReference type="SMART" id="SM00382"/>
    </source>
</evidence>
<dbReference type="Gene3D" id="3.40.50.300">
    <property type="entry name" value="P-loop containing nucleotide triphosphate hydrolases"/>
    <property type="match status" value="1"/>
</dbReference>
<dbReference type="InterPro" id="IPR050764">
    <property type="entry name" value="CbbQ/NirQ/NorQ/GpvN"/>
</dbReference>
<dbReference type="SMART" id="SM00382">
    <property type="entry name" value="AAA"/>
    <property type="match status" value="1"/>
</dbReference>
<name>A0A1C3EED4_9GAMM</name>
<keyword evidence="3" id="KW-1185">Reference proteome</keyword>
<evidence type="ECO:0000313" key="2">
    <source>
        <dbReference type="EMBL" id="ODA31598.1"/>
    </source>
</evidence>
<dbReference type="EMBL" id="LYBM01000033">
    <property type="protein sequence ID" value="ODA31598.1"/>
    <property type="molecule type" value="Genomic_DNA"/>
</dbReference>
<dbReference type="PANTHER" id="PTHR42759:SF1">
    <property type="entry name" value="MAGNESIUM-CHELATASE SUBUNIT CHLD"/>
    <property type="match status" value="1"/>
</dbReference>
<comment type="caution">
    <text evidence="2">The sequence shown here is derived from an EMBL/GenBank/DDBJ whole genome shotgun (WGS) entry which is preliminary data.</text>
</comment>
<dbReference type="AlphaFoldDB" id="A0A1C3EED4"/>
<dbReference type="GO" id="GO:0005524">
    <property type="term" value="F:ATP binding"/>
    <property type="evidence" value="ECO:0007669"/>
    <property type="project" value="InterPro"/>
</dbReference>
<dbReference type="InterPro" id="IPR003959">
    <property type="entry name" value="ATPase_AAA_core"/>
</dbReference>
<protein>
    <submittedName>
        <fullName evidence="2">ATPase</fullName>
    </submittedName>
</protein>
<feature type="domain" description="AAA+ ATPase" evidence="1">
    <location>
        <begin position="33"/>
        <end position="199"/>
    </location>
</feature>
<organism evidence="2 3">
    <name type="scientific">Veronia pacifica</name>
    <dbReference type="NCBI Taxonomy" id="1080227"/>
    <lineage>
        <taxon>Bacteria</taxon>
        <taxon>Pseudomonadati</taxon>
        <taxon>Pseudomonadota</taxon>
        <taxon>Gammaproteobacteria</taxon>
        <taxon>Vibrionales</taxon>
        <taxon>Vibrionaceae</taxon>
        <taxon>Veronia</taxon>
    </lineage>
</organism>
<accession>A0A1C3EED4</accession>
<sequence length="293" mass="33470">MRLSPSDIREQLSQRHYVCDKSLAFSLSLMMRLQRPLLLEGEAGVGKTSAAKAISDSTGLPLIRLQCYEGLNASQTLYEWNYQRQLLSIKLLEDQSADINAIETEIYSEKYLLERPLLKAIRADQPAVLLIDEIDRADEEFEAFLLELLGEFQITIPEIGTVTAKHKPIVILTSNASRTLSEALRRRCLYHYINYPSAEEELAIVRARLPDIDFRLGEQICRFVQALRRKELKKVPGIAETLDFAEALIGLEYKTLDDDLDGLYQSLVCLLKHKDDRYQIDRTALDKLVVIAR</sequence>
<dbReference type="SUPFAM" id="SSF52540">
    <property type="entry name" value="P-loop containing nucleoside triphosphate hydrolases"/>
    <property type="match status" value="1"/>
</dbReference>
<dbReference type="GO" id="GO:0016887">
    <property type="term" value="F:ATP hydrolysis activity"/>
    <property type="evidence" value="ECO:0007669"/>
    <property type="project" value="InterPro"/>
</dbReference>
<proteinExistence type="predicted"/>
<dbReference type="CDD" id="cd00009">
    <property type="entry name" value="AAA"/>
    <property type="match status" value="1"/>
</dbReference>
<reference evidence="2 3" key="1">
    <citation type="submission" date="2016-05" db="EMBL/GenBank/DDBJ databases">
        <title>Genomic Taxonomy of the Vibrionaceae.</title>
        <authorList>
            <person name="Gomez-Gil B."/>
            <person name="Enciso-Ibarra J."/>
        </authorList>
    </citation>
    <scope>NUCLEOTIDE SEQUENCE [LARGE SCALE GENOMIC DNA]</scope>
    <source>
        <strain evidence="2 3">CAIM 1920</strain>
    </source>
</reference>
<gene>
    <name evidence="2" type="ORF">A8L45_16340</name>
</gene>
<dbReference type="STRING" id="1080227.A8L45_16340"/>
<dbReference type="InterPro" id="IPR003593">
    <property type="entry name" value="AAA+_ATPase"/>
</dbReference>
<dbReference type="InterPro" id="IPR027417">
    <property type="entry name" value="P-loop_NTPase"/>
</dbReference>
<dbReference type="PANTHER" id="PTHR42759">
    <property type="entry name" value="MOXR FAMILY PROTEIN"/>
    <property type="match status" value="1"/>
</dbReference>
<dbReference type="Pfam" id="PF00004">
    <property type="entry name" value="AAA"/>
    <property type="match status" value="1"/>
</dbReference>